<organism evidence="2 3">
    <name type="scientific">Nakamurella multipartita (strain ATCC 700099 / DSM 44233 / CIP 104796 / JCM 9543 / NBRC 105858 / Y-104)</name>
    <name type="common">Microsphaera multipartita</name>
    <dbReference type="NCBI Taxonomy" id="479431"/>
    <lineage>
        <taxon>Bacteria</taxon>
        <taxon>Bacillati</taxon>
        <taxon>Actinomycetota</taxon>
        <taxon>Actinomycetes</taxon>
        <taxon>Nakamurellales</taxon>
        <taxon>Nakamurellaceae</taxon>
        <taxon>Nakamurella</taxon>
    </lineage>
</organism>
<dbReference type="Proteomes" id="UP000002218">
    <property type="component" value="Chromosome"/>
</dbReference>
<dbReference type="AlphaFoldDB" id="C8XJA1"/>
<evidence type="ECO:0000313" key="2">
    <source>
        <dbReference type="EMBL" id="ACV78566.1"/>
    </source>
</evidence>
<sequence length="323" mass="35072">MTNGGFIVPALVTGRSAHRGYRHEAVYYQGEDEFLELVVPFIQEGVAAGQPVMVAVVARRQAALTQRLGSAAQAVEFVDMTDLGRNPARIIPACRDFLSRHRDDGPMRGVGEPIWAGRKAVEIEECQLHESLLNLAIAPGTPFWMLCPYDRSALDPAVIDEAARSHPVIVEPRVYRGSTLYGGAYHAAELFRRTLPTPAAPIRHLVVDPAAGHHVADWVRRWAEASGVPRRRAAGLAAALRGVAQSGEAQTGPDQMLQLWQQGSDLVCQLHDPTPVSDPMIGRRPPGQDSSRGRALLAANDLCDLVQVRSNEGGTTVRVHTCL</sequence>
<dbReference type="STRING" id="479431.Namu_2189"/>
<protein>
    <recommendedName>
        <fullName evidence="1">MEDS domain-containing protein</fullName>
    </recommendedName>
</protein>
<evidence type="ECO:0000259" key="1">
    <source>
        <dbReference type="Pfam" id="PF14417"/>
    </source>
</evidence>
<accession>C8XJA1</accession>
<keyword evidence="3" id="KW-1185">Reference proteome</keyword>
<dbReference type="KEGG" id="nml:Namu_2189"/>
<dbReference type="Pfam" id="PF14417">
    <property type="entry name" value="MEDS"/>
    <property type="match status" value="1"/>
</dbReference>
<proteinExistence type="predicted"/>
<dbReference type="InterPro" id="IPR047718">
    <property type="entry name" value="RsbA-like_anti_sig"/>
</dbReference>
<feature type="domain" description="MEDS" evidence="1">
    <location>
        <begin position="22"/>
        <end position="167"/>
    </location>
</feature>
<dbReference type="eggNOG" id="COG2172">
    <property type="taxonomic scope" value="Bacteria"/>
</dbReference>
<reference evidence="2 3" key="2">
    <citation type="journal article" date="2010" name="Stand. Genomic Sci.">
        <title>Complete genome sequence of Nakamurella multipartita type strain (Y-104).</title>
        <authorList>
            <person name="Tice H."/>
            <person name="Mayilraj S."/>
            <person name="Sims D."/>
            <person name="Lapidus A."/>
            <person name="Nolan M."/>
            <person name="Lucas S."/>
            <person name="Glavina Del Rio T."/>
            <person name="Copeland A."/>
            <person name="Cheng J.F."/>
            <person name="Meincke L."/>
            <person name="Bruce D."/>
            <person name="Goodwin L."/>
            <person name="Pitluck S."/>
            <person name="Ivanova N."/>
            <person name="Mavromatis K."/>
            <person name="Ovchinnikova G."/>
            <person name="Pati A."/>
            <person name="Chen A."/>
            <person name="Palaniappan K."/>
            <person name="Land M."/>
            <person name="Hauser L."/>
            <person name="Chang Y.J."/>
            <person name="Jeffries C.D."/>
            <person name="Detter J.C."/>
            <person name="Brettin T."/>
            <person name="Rohde M."/>
            <person name="Goker M."/>
            <person name="Bristow J."/>
            <person name="Eisen J.A."/>
            <person name="Markowitz V."/>
            <person name="Hugenholtz P."/>
            <person name="Kyrpides N.C."/>
            <person name="Klenk H.P."/>
            <person name="Chen F."/>
        </authorList>
    </citation>
    <scope>NUCLEOTIDE SEQUENCE [LARGE SCALE GENOMIC DNA]</scope>
    <source>
        <strain evidence="3">ATCC 700099 / DSM 44233 / CIP 104796 / JCM 9543 / NBRC 105858 / Y-104</strain>
    </source>
</reference>
<dbReference type="EMBL" id="CP001737">
    <property type="protein sequence ID" value="ACV78566.1"/>
    <property type="molecule type" value="Genomic_DNA"/>
</dbReference>
<reference evidence="3" key="1">
    <citation type="submission" date="2009-09" db="EMBL/GenBank/DDBJ databases">
        <title>The complete genome of Nakamurella multipartita DSM 44233.</title>
        <authorList>
            <consortium name="US DOE Joint Genome Institute (JGI-PGF)"/>
            <person name="Lucas S."/>
            <person name="Copeland A."/>
            <person name="Lapidus A."/>
            <person name="Glavina del Rio T."/>
            <person name="Dalin E."/>
            <person name="Tice H."/>
            <person name="Bruce D."/>
            <person name="Goodwin L."/>
            <person name="Pitluck S."/>
            <person name="Kyrpides N."/>
            <person name="Mavromatis K."/>
            <person name="Ivanova N."/>
            <person name="Ovchinnikova G."/>
            <person name="Sims D."/>
            <person name="Meincke L."/>
            <person name="Brettin T."/>
            <person name="Detter J.C."/>
            <person name="Han C."/>
            <person name="Larimer F."/>
            <person name="Land M."/>
            <person name="Hauser L."/>
            <person name="Markowitz V."/>
            <person name="Cheng J.-F."/>
            <person name="Hugenholtz P."/>
            <person name="Woyke T."/>
            <person name="Wu D."/>
            <person name="Klenk H.-P."/>
            <person name="Eisen J.A."/>
        </authorList>
    </citation>
    <scope>NUCLEOTIDE SEQUENCE [LARGE SCALE GENOMIC DNA]</scope>
    <source>
        <strain evidence="3">ATCC 700099 / DSM 44233 / CIP 104796 / JCM 9543 / NBRC 105858 / Y-104</strain>
    </source>
</reference>
<dbReference type="NCBIfam" id="NF041045">
    <property type="entry name" value="RsbA_anti_sig"/>
    <property type="match status" value="1"/>
</dbReference>
<name>C8XJA1_NAKMY</name>
<dbReference type="HOGENOM" id="CLU_072253_0_0_11"/>
<dbReference type="Gene3D" id="3.30.565.10">
    <property type="entry name" value="Histidine kinase-like ATPase, C-terminal domain"/>
    <property type="match status" value="1"/>
</dbReference>
<dbReference type="InterPro" id="IPR036890">
    <property type="entry name" value="HATPase_C_sf"/>
</dbReference>
<gene>
    <name evidence="2" type="ordered locus">Namu_2189</name>
</gene>
<dbReference type="InParanoid" id="C8XJA1"/>
<dbReference type="InterPro" id="IPR025847">
    <property type="entry name" value="MEDS_domain"/>
</dbReference>
<evidence type="ECO:0000313" key="3">
    <source>
        <dbReference type="Proteomes" id="UP000002218"/>
    </source>
</evidence>